<dbReference type="GO" id="GO:0044718">
    <property type="term" value="P:siderophore transmembrane transport"/>
    <property type="evidence" value="ECO:0007669"/>
    <property type="project" value="TreeGrafter"/>
</dbReference>
<evidence type="ECO:0000256" key="2">
    <source>
        <dbReference type="PROSITE-ProRule" id="PRU01360"/>
    </source>
</evidence>
<comment type="subcellular location">
    <subcellularLocation>
        <location evidence="2">Cell outer membrane</location>
        <topology evidence="2">Multi-pass membrane protein</topology>
    </subcellularLocation>
</comment>
<keyword evidence="2" id="KW-0998">Cell outer membrane</keyword>
<accession>A0A0E9LWD0</accession>
<keyword evidence="2" id="KW-0472">Membrane</keyword>
<organism evidence="5 6">
    <name type="scientific">Geofilum rubicundum JCM 15548</name>
    <dbReference type="NCBI Taxonomy" id="1236989"/>
    <lineage>
        <taxon>Bacteria</taxon>
        <taxon>Pseudomonadati</taxon>
        <taxon>Bacteroidota</taxon>
        <taxon>Bacteroidia</taxon>
        <taxon>Marinilabiliales</taxon>
        <taxon>Marinilabiliaceae</taxon>
        <taxon>Geofilum</taxon>
    </lineage>
</organism>
<evidence type="ECO:0000313" key="6">
    <source>
        <dbReference type="Proteomes" id="UP000032900"/>
    </source>
</evidence>
<keyword evidence="2" id="KW-0813">Transport</keyword>
<evidence type="ECO:0000259" key="4">
    <source>
        <dbReference type="Pfam" id="PF07715"/>
    </source>
</evidence>
<comment type="similarity">
    <text evidence="2">Belongs to the TonB-dependent receptor family.</text>
</comment>
<keyword evidence="1 3" id="KW-0732">Signal</keyword>
<keyword evidence="5" id="KW-0675">Receptor</keyword>
<protein>
    <submittedName>
        <fullName evidence="5">TonB-dependent receptor</fullName>
    </submittedName>
</protein>
<dbReference type="PANTHER" id="PTHR30069">
    <property type="entry name" value="TONB-DEPENDENT OUTER MEMBRANE RECEPTOR"/>
    <property type="match status" value="1"/>
</dbReference>
<dbReference type="PANTHER" id="PTHR30069:SF29">
    <property type="entry name" value="HEMOGLOBIN AND HEMOGLOBIN-HAPTOGLOBIN-BINDING PROTEIN 1-RELATED"/>
    <property type="match status" value="1"/>
</dbReference>
<reference evidence="5 6" key="1">
    <citation type="journal article" date="2015" name="Microbes Environ.">
        <title>Distribution and evolution of nitrogen fixation genes in the phylum bacteroidetes.</title>
        <authorList>
            <person name="Inoue J."/>
            <person name="Oshima K."/>
            <person name="Suda W."/>
            <person name="Sakamoto M."/>
            <person name="Iino T."/>
            <person name="Noda S."/>
            <person name="Hongoh Y."/>
            <person name="Hattori M."/>
            <person name="Ohkuma M."/>
        </authorList>
    </citation>
    <scope>NUCLEOTIDE SEQUENCE [LARGE SCALE GENOMIC DNA]</scope>
    <source>
        <strain evidence="5">JCM 15548</strain>
    </source>
</reference>
<dbReference type="Gene3D" id="2.170.130.10">
    <property type="entry name" value="TonB-dependent receptor, plug domain"/>
    <property type="match status" value="1"/>
</dbReference>
<feature type="signal peptide" evidence="3">
    <location>
        <begin position="1"/>
        <end position="24"/>
    </location>
</feature>
<dbReference type="Pfam" id="PF13715">
    <property type="entry name" value="CarbopepD_reg_2"/>
    <property type="match status" value="1"/>
</dbReference>
<dbReference type="SUPFAM" id="SSF56935">
    <property type="entry name" value="Porins"/>
    <property type="match status" value="1"/>
</dbReference>
<dbReference type="AlphaFoldDB" id="A0A0E9LWD0"/>
<dbReference type="InterPro" id="IPR008969">
    <property type="entry name" value="CarboxyPept-like_regulatory"/>
</dbReference>
<evidence type="ECO:0000313" key="5">
    <source>
        <dbReference type="EMBL" id="GAO29618.1"/>
    </source>
</evidence>
<dbReference type="Gene3D" id="2.60.40.1120">
    <property type="entry name" value="Carboxypeptidase-like, regulatory domain"/>
    <property type="match status" value="1"/>
</dbReference>
<dbReference type="InterPro" id="IPR037066">
    <property type="entry name" value="Plug_dom_sf"/>
</dbReference>
<evidence type="ECO:0000256" key="3">
    <source>
        <dbReference type="SAM" id="SignalP"/>
    </source>
</evidence>
<dbReference type="GO" id="GO:0009279">
    <property type="term" value="C:cell outer membrane"/>
    <property type="evidence" value="ECO:0007669"/>
    <property type="project" value="UniProtKB-SubCell"/>
</dbReference>
<feature type="domain" description="TonB-dependent receptor plug" evidence="4">
    <location>
        <begin position="118"/>
        <end position="225"/>
    </location>
</feature>
<dbReference type="InterPro" id="IPR039426">
    <property type="entry name" value="TonB-dep_rcpt-like"/>
</dbReference>
<dbReference type="Proteomes" id="UP000032900">
    <property type="component" value="Unassembled WGS sequence"/>
</dbReference>
<dbReference type="EMBL" id="BAZW01000011">
    <property type="protein sequence ID" value="GAO29618.1"/>
    <property type="molecule type" value="Genomic_DNA"/>
</dbReference>
<dbReference type="SUPFAM" id="SSF49464">
    <property type="entry name" value="Carboxypeptidase regulatory domain-like"/>
    <property type="match status" value="1"/>
</dbReference>
<keyword evidence="2" id="KW-1134">Transmembrane beta strand</keyword>
<proteinExistence type="inferred from homology"/>
<dbReference type="PROSITE" id="PS52016">
    <property type="entry name" value="TONB_DEPENDENT_REC_3"/>
    <property type="match status" value="1"/>
</dbReference>
<dbReference type="RefSeq" id="WP_227625575.1">
    <property type="nucleotide sequence ID" value="NZ_BAZW01000011.1"/>
</dbReference>
<name>A0A0E9LWD0_9BACT</name>
<dbReference type="Pfam" id="PF07715">
    <property type="entry name" value="Plug"/>
    <property type="match status" value="1"/>
</dbReference>
<keyword evidence="6" id="KW-1185">Reference proteome</keyword>
<dbReference type="NCBIfam" id="TIGR04057">
    <property type="entry name" value="SusC_RagA_signa"/>
    <property type="match status" value="1"/>
</dbReference>
<evidence type="ECO:0000256" key="1">
    <source>
        <dbReference type="ARBA" id="ARBA00022729"/>
    </source>
</evidence>
<dbReference type="STRING" id="1236989.JCM15548_11826"/>
<feature type="chain" id="PRO_5005179080" evidence="3">
    <location>
        <begin position="25"/>
        <end position="317"/>
    </location>
</feature>
<dbReference type="InterPro" id="IPR023997">
    <property type="entry name" value="TonB-dep_OMP_SusC/RagA_CS"/>
</dbReference>
<dbReference type="GO" id="GO:0015344">
    <property type="term" value="F:siderophore uptake transmembrane transporter activity"/>
    <property type="evidence" value="ECO:0007669"/>
    <property type="project" value="TreeGrafter"/>
</dbReference>
<gene>
    <name evidence="5" type="ORF">JCM15548_11826</name>
</gene>
<keyword evidence="2" id="KW-0812">Transmembrane</keyword>
<dbReference type="InterPro" id="IPR012910">
    <property type="entry name" value="Plug_dom"/>
</dbReference>
<sequence length="317" mass="33658">MRKRTLLRSLFLILLFGTTTWLFAQTRTISGVITSADDDLPLPGVSVVIEGTTQGTITNIDGEYMLDAEPGVTLVISSVGFEQQTIAVNDQTQINVAMEVAVSSLDEVVVIGYGSLPVRDLTSSISTVRSEDLDKTPTGQAMQALQGKVAGLQVVSSGAPGAAPTIRVRGIGSYPGQGNEAPLYVVDGMFFDNIDFLNTADIASISILKDASAAAIYGVRAANGVVLIETKSGGINQKSVITYDGYYGYQVAQDILKMANAEQFTQMALESGSPTDVATLTMPCKDMAVAASTPMFRMSIPIGIMRFFDQPPFKTTV</sequence>
<comment type="caution">
    <text evidence="5">The sequence shown here is derived from an EMBL/GenBank/DDBJ whole genome shotgun (WGS) entry which is preliminary data.</text>
</comment>